<evidence type="ECO:0000259" key="2">
    <source>
        <dbReference type="Pfam" id="PF01636"/>
    </source>
</evidence>
<dbReference type="InterPro" id="IPR002575">
    <property type="entry name" value="Aminoglycoside_PTrfase"/>
</dbReference>
<dbReference type="Pfam" id="PF01636">
    <property type="entry name" value="APH"/>
    <property type="match status" value="1"/>
</dbReference>
<keyword evidence="4" id="KW-1185">Reference proteome</keyword>
<dbReference type="Proteomes" id="UP001555826">
    <property type="component" value="Unassembled WGS sequence"/>
</dbReference>
<organism evidence="3 4">
    <name type="scientific">Kineococcus endophyticus</name>
    <dbReference type="NCBI Taxonomy" id="1181883"/>
    <lineage>
        <taxon>Bacteria</taxon>
        <taxon>Bacillati</taxon>
        <taxon>Actinomycetota</taxon>
        <taxon>Actinomycetes</taxon>
        <taxon>Kineosporiales</taxon>
        <taxon>Kineosporiaceae</taxon>
        <taxon>Kineococcus</taxon>
    </lineage>
</organism>
<dbReference type="Gene3D" id="3.90.1200.10">
    <property type="match status" value="1"/>
</dbReference>
<dbReference type="PANTHER" id="PTHR21064">
    <property type="entry name" value="AMINOGLYCOSIDE PHOSPHOTRANSFERASE DOMAIN-CONTAINING PROTEIN-RELATED"/>
    <property type="match status" value="1"/>
</dbReference>
<protein>
    <submittedName>
        <fullName evidence="3">Phosphotransferase</fullName>
    </submittedName>
</protein>
<accession>A0ABV3P413</accession>
<dbReference type="SUPFAM" id="SSF56112">
    <property type="entry name" value="Protein kinase-like (PK-like)"/>
    <property type="match status" value="1"/>
</dbReference>
<evidence type="ECO:0000313" key="3">
    <source>
        <dbReference type="EMBL" id="MEW9264366.1"/>
    </source>
</evidence>
<evidence type="ECO:0000313" key="4">
    <source>
        <dbReference type="Proteomes" id="UP001555826"/>
    </source>
</evidence>
<dbReference type="EMBL" id="JBFNQN010000004">
    <property type="protein sequence ID" value="MEW9264366.1"/>
    <property type="molecule type" value="Genomic_DNA"/>
</dbReference>
<gene>
    <name evidence="3" type="ORF">AB1207_06380</name>
</gene>
<dbReference type="PANTHER" id="PTHR21064:SF6">
    <property type="entry name" value="AMINOGLYCOSIDE PHOSPHOTRANSFERASE DOMAIN-CONTAINING PROTEIN"/>
    <property type="match status" value="1"/>
</dbReference>
<dbReference type="InterPro" id="IPR050249">
    <property type="entry name" value="Pseudomonas-type_ThrB"/>
</dbReference>
<name>A0ABV3P413_9ACTN</name>
<comment type="caution">
    <text evidence="3">The sequence shown here is derived from an EMBL/GenBank/DDBJ whole genome shotgun (WGS) entry which is preliminary data.</text>
</comment>
<feature type="domain" description="Aminoglycoside phosphotransferase" evidence="2">
    <location>
        <begin position="58"/>
        <end position="283"/>
    </location>
</feature>
<dbReference type="RefSeq" id="WP_367637046.1">
    <property type="nucleotide sequence ID" value="NZ_JBFNQN010000004.1"/>
</dbReference>
<proteinExistence type="inferred from homology"/>
<sequence>MLAPGLSMLWEDDGATSALRERFGFADLDEVSGWAGDLLRRSWGLRAGPCSRLVLSGENAVAWVHAADVGPLVLKFSCAADRFARLDATTTALDHLSRAGVPVAAPRRTPDGTFRVRAAGPGGDLSTGVFLELAGDWLDVSDAAAVHDAGAWLARTHAALTGLTTDLPPRAAGTLRDRVGAWLTAADPGHVPDASRRLARLLSQAPDLSGAPQVVHGDFRAANVLVRDSRVVGVLDLDDAHRAHPVEDLAQASVYLATRFRAWRPTPPQVRRTLVAGYASVRPLDAAERAWLDLLVLWFGLCAVPGPSDPGGWAAAVE</sequence>
<dbReference type="InterPro" id="IPR011009">
    <property type="entry name" value="Kinase-like_dom_sf"/>
</dbReference>
<reference evidence="3 4" key="1">
    <citation type="submission" date="2024-07" db="EMBL/GenBank/DDBJ databases">
        <authorList>
            <person name="Thanompreechachai J."/>
            <person name="Duangmal K."/>
        </authorList>
    </citation>
    <scope>NUCLEOTIDE SEQUENCE [LARGE SCALE GENOMIC DNA]</scope>
    <source>
        <strain evidence="3 4">KCTC 19886</strain>
    </source>
</reference>
<comment type="similarity">
    <text evidence="1">Belongs to the pseudomonas-type ThrB family.</text>
</comment>
<evidence type="ECO:0000256" key="1">
    <source>
        <dbReference type="ARBA" id="ARBA00038240"/>
    </source>
</evidence>